<evidence type="ECO:0000313" key="1">
    <source>
        <dbReference type="EMBL" id="JAC60681.1"/>
    </source>
</evidence>
<dbReference type="EMBL" id="GBEZ01026539">
    <property type="protein sequence ID" value="JAC60681.1"/>
    <property type="molecule type" value="Transcribed_RNA"/>
</dbReference>
<protein>
    <submittedName>
        <fullName evidence="1">Uncharacterized protein</fullName>
    </submittedName>
</protein>
<organism evidence="1">
    <name type="scientific">Tetraselmis sp. GSL018</name>
    <dbReference type="NCBI Taxonomy" id="582737"/>
    <lineage>
        <taxon>Eukaryota</taxon>
        <taxon>Viridiplantae</taxon>
        <taxon>Chlorophyta</taxon>
        <taxon>core chlorophytes</taxon>
        <taxon>Chlorodendrophyceae</taxon>
        <taxon>Chlorodendrales</taxon>
        <taxon>Chlorodendraceae</taxon>
        <taxon>Tetraselmis</taxon>
    </lineage>
</organism>
<feature type="non-terminal residue" evidence="1">
    <location>
        <position position="1"/>
    </location>
</feature>
<gene>
    <name evidence="1" type="ORF">TSPGSL018_28318</name>
</gene>
<proteinExistence type="predicted"/>
<sequence>GALSPGVLANSRFEGVLSLDELNIFFLSKVLPANSKKASQVAKGNRVAD</sequence>
<name>A0A061QQR4_9CHLO</name>
<dbReference type="AlphaFoldDB" id="A0A061QQR4"/>
<reference evidence="1" key="1">
    <citation type="submission" date="2014-05" db="EMBL/GenBank/DDBJ databases">
        <title>The transcriptome of the halophilic microalga Tetraselmis sp. GSL018 isolated from the Great Salt Lake, Utah.</title>
        <authorList>
            <person name="Jinkerson R.E."/>
            <person name="D'Adamo S."/>
            <person name="Posewitz M.C."/>
        </authorList>
    </citation>
    <scope>NUCLEOTIDE SEQUENCE</scope>
    <source>
        <strain evidence="1">GSL018</strain>
    </source>
</reference>
<accession>A0A061QQR4</accession>